<dbReference type="InterPro" id="IPR052158">
    <property type="entry name" value="INH-QAR"/>
</dbReference>
<dbReference type="Pfam" id="PF01965">
    <property type="entry name" value="DJ-1_PfpI"/>
    <property type="match status" value="1"/>
</dbReference>
<proteinExistence type="predicted"/>
<reference evidence="3" key="1">
    <citation type="submission" date="2016-10" db="EMBL/GenBank/DDBJ databases">
        <authorList>
            <person name="Varghese N."/>
            <person name="Submissions S."/>
        </authorList>
    </citation>
    <scope>NUCLEOTIDE SEQUENCE [LARGE SCALE GENOMIC DNA]</scope>
    <source>
        <strain evidence="3">DSM 3695</strain>
    </source>
</reference>
<dbReference type="CDD" id="cd03139">
    <property type="entry name" value="GATase1_PfpI_2"/>
    <property type="match status" value="1"/>
</dbReference>
<dbReference type="RefSeq" id="WP_089903636.1">
    <property type="nucleotide sequence ID" value="NZ_FOJG01000002.1"/>
</dbReference>
<dbReference type="GO" id="GO:0006355">
    <property type="term" value="P:regulation of DNA-templated transcription"/>
    <property type="evidence" value="ECO:0007669"/>
    <property type="project" value="TreeGrafter"/>
</dbReference>
<dbReference type="EMBL" id="FOJG01000002">
    <property type="protein sequence ID" value="SEW56241.1"/>
    <property type="molecule type" value="Genomic_DNA"/>
</dbReference>
<dbReference type="SUPFAM" id="SSF52317">
    <property type="entry name" value="Class I glutamine amidotransferase-like"/>
    <property type="match status" value="1"/>
</dbReference>
<gene>
    <name evidence="2" type="ORF">SAMN04488122_6607</name>
</gene>
<dbReference type="AlphaFoldDB" id="A0A1I0SDL8"/>
<accession>A0A1I0SDL8</accession>
<feature type="domain" description="DJ-1/PfpI" evidence="1">
    <location>
        <begin position="5"/>
        <end position="163"/>
    </location>
</feature>
<keyword evidence="3" id="KW-1185">Reference proteome</keyword>
<evidence type="ECO:0000313" key="2">
    <source>
        <dbReference type="EMBL" id="SEW56241.1"/>
    </source>
</evidence>
<dbReference type="PANTHER" id="PTHR43130:SF2">
    <property type="entry name" value="DJ-1_PFPI DOMAIN-CONTAINING PROTEIN"/>
    <property type="match status" value="1"/>
</dbReference>
<name>A0A1I0SDL8_9BACT</name>
<evidence type="ECO:0000259" key="1">
    <source>
        <dbReference type="Pfam" id="PF01965"/>
    </source>
</evidence>
<dbReference type="OrthoDB" id="9803764at2"/>
<dbReference type="Proteomes" id="UP000199310">
    <property type="component" value="Unassembled WGS sequence"/>
</dbReference>
<dbReference type="STRING" id="29529.SAMN04488122_6607"/>
<protein>
    <submittedName>
        <fullName evidence="2">Cyclohexyl-isocyanide hydratase</fullName>
    </submittedName>
</protein>
<dbReference type="Gene3D" id="3.40.50.880">
    <property type="match status" value="1"/>
</dbReference>
<evidence type="ECO:0000313" key="3">
    <source>
        <dbReference type="Proteomes" id="UP000199310"/>
    </source>
</evidence>
<dbReference type="InterPro" id="IPR002818">
    <property type="entry name" value="DJ-1/PfpI"/>
</dbReference>
<dbReference type="InterPro" id="IPR029062">
    <property type="entry name" value="Class_I_gatase-like"/>
</dbReference>
<organism evidence="2 3">
    <name type="scientific">Chitinophaga arvensicola</name>
    <dbReference type="NCBI Taxonomy" id="29529"/>
    <lineage>
        <taxon>Bacteria</taxon>
        <taxon>Pseudomonadati</taxon>
        <taxon>Bacteroidota</taxon>
        <taxon>Chitinophagia</taxon>
        <taxon>Chitinophagales</taxon>
        <taxon>Chitinophagaceae</taxon>
        <taxon>Chitinophaga</taxon>
    </lineage>
</organism>
<dbReference type="PANTHER" id="PTHR43130">
    <property type="entry name" value="ARAC-FAMILY TRANSCRIPTIONAL REGULATOR"/>
    <property type="match status" value="1"/>
</dbReference>
<sequence>MQKLKVGMLLFPDLTILDFTGPYDVFVKAPCFDVIIIGETTALIRAEGGLLLQPEVAIHDCPQLDVLFVPGGKGINACLTNPVILQFLQQQAVQAKYITSVCTGALVLAAAGLLDGYKATTHWRSLELLRMFGVDTVEERVVRDRNRITGGGVTAGIDFGLVLTALIGGEETAKIVQLQLEYNPAPPFRAGSPNTAGLPVLQKTKELTAHMVDTRKHIIRQLLQDRAAASAAPPQ</sequence>